<feature type="signal peptide" evidence="1">
    <location>
        <begin position="1"/>
        <end position="22"/>
    </location>
</feature>
<keyword evidence="3" id="KW-1185">Reference proteome</keyword>
<dbReference type="PANTHER" id="PTHR37530:SF1">
    <property type="entry name" value="OUTER MEMBRANE PROTEIN SLP"/>
    <property type="match status" value="1"/>
</dbReference>
<evidence type="ECO:0000313" key="3">
    <source>
        <dbReference type="Proteomes" id="UP001319827"/>
    </source>
</evidence>
<evidence type="ECO:0000313" key="2">
    <source>
        <dbReference type="EMBL" id="BCR06893.1"/>
    </source>
</evidence>
<proteinExistence type="predicted"/>
<accession>A0ABN6E3H9</accession>
<reference evidence="2 3" key="1">
    <citation type="journal article" date="2016" name="C (Basel)">
        <title>Selective Growth of and Electricity Production by Marine Exoelectrogenic Bacteria in Self-Aggregated Hydrogel of Microbially Reduced Graphene Oxide.</title>
        <authorList>
            <person name="Yoshida N."/>
            <person name="Goto Y."/>
            <person name="Miyata Y."/>
        </authorList>
    </citation>
    <scope>NUCLEOTIDE SEQUENCE [LARGE SCALE GENOMIC DNA]</scope>
    <source>
        <strain evidence="2 3">NIT-T3</strain>
    </source>
</reference>
<name>A0ABN6E3H9_9BACT</name>
<dbReference type="Pfam" id="PF03843">
    <property type="entry name" value="Slp"/>
    <property type="match status" value="1"/>
</dbReference>
<dbReference type="Proteomes" id="UP001319827">
    <property type="component" value="Chromosome"/>
</dbReference>
<organism evidence="2 3">
    <name type="scientific">Desulfuromonas versatilis</name>
    <dbReference type="NCBI Taxonomy" id="2802975"/>
    <lineage>
        <taxon>Bacteria</taxon>
        <taxon>Pseudomonadati</taxon>
        <taxon>Thermodesulfobacteriota</taxon>
        <taxon>Desulfuromonadia</taxon>
        <taxon>Desulfuromonadales</taxon>
        <taxon>Desulfuromonadaceae</taxon>
        <taxon>Desulfuromonas</taxon>
    </lineage>
</organism>
<evidence type="ECO:0000256" key="1">
    <source>
        <dbReference type="SAM" id="SignalP"/>
    </source>
</evidence>
<sequence length="191" mass="22482">MRRICLAALLALALTGCSHVLSKEALVEVDPLLEFEQVKSNPERYRERTLVVGGLILDNNVSPEGTELEVLRYSLDRWGWPGDADEAGGRFLARSEKLLDPALYKPGRLVTLSGRVAGSQSRPLQDSTYHYPVFAIGEIYLWPEYRERSYFDDYPYYGPPYHPYYHPPYYPYWHHYPYRYGPRHFRNPYWW</sequence>
<dbReference type="InterPro" id="IPR004658">
    <property type="entry name" value="OMP_Slp"/>
</dbReference>
<reference evidence="2 3" key="2">
    <citation type="journal article" date="2021" name="Int. J. Syst. Evol. Microbiol.">
        <title>Isolation and Polyphasic Characterization of Desulfuromonas versatilis sp. Nov., an Electrogenic Bacteria Capable of Versatile Metabolism Isolated from a Graphene Oxide-Reducing Enrichment Culture.</title>
        <authorList>
            <person name="Xie L."/>
            <person name="Yoshida N."/>
            <person name="Ishii S."/>
            <person name="Meng L."/>
        </authorList>
    </citation>
    <scope>NUCLEOTIDE SEQUENCE [LARGE SCALE GENOMIC DNA]</scope>
    <source>
        <strain evidence="2 3">NIT-T3</strain>
    </source>
</reference>
<dbReference type="RefSeq" id="WP_221250268.1">
    <property type="nucleotide sequence ID" value="NZ_AP024355.1"/>
</dbReference>
<dbReference type="PIRSF" id="PIRSF004982">
    <property type="entry name" value="SlP"/>
    <property type="match status" value="1"/>
</dbReference>
<dbReference type="PROSITE" id="PS51257">
    <property type="entry name" value="PROKAR_LIPOPROTEIN"/>
    <property type="match status" value="1"/>
</dbReference>
<protein>
    <submittedName>
        <fullName evidence="2">Membrane protein</fullName>
    </submittedName>
</protein>
<dbReference type="EMBL" id="AP024355">
    <property type="protein sequence ID" value="BCR06893.1"/>
    <property type="molecule type" value="Genomic_DNA"/>
</dbReference>
<dbReference type="PANTHER" id="PTHR37530">
    <property type="entry name" value="OUTER MEMBRANE PROTEIN SLP"/>
    <property type="match status" value="1"/>
</dbReference>
<gene>
    <name evidence="2" type="ORF">DESUT3_39620</name>
</gene>
<feature type="chain" id="PRO_5045830982" evidence="1">
    <location>
        <begin position="23"/>
        <end position="191"/>
    </location>
</feature>
<keyword evidence="1" id="KW-0732">Signal</keyword>